<protein>
    <submittedName>
        <fullName evidence="2">GSCFA domain-containing protein</fullName>
    </submittedName>
</protein>
<organism evidence="2 3">
    <name type="scientific">Rhizobium oryzihabitans</name>
    <dbReference type="NCBI Taxonomy" id="2267833"/>
    <lineage>
        <taxon>Bacteria</taxon>
        <taxon>Pseudomonadati</taxon>
        <taxon>Pseudomonadota</taxon>
        <taxon>Alphaproteobacteria</taxon>
        <taxon>Hyphomicrobiales</taxon>
        <taxon>Rhizobiaceae</taxon>
        <taxon>Rhizobium/Agrobacterium group</taxon>
        <taxon>Rhizobium</taxon>
    </lineage>
</organism>
<dbReference type="EMBL" id="CP048633">
    <property type="protein sequence ID" value="QIB39604.1"/>
    <property type="molecule type" value="Genomic_DNA"/>
</dbReference>
<evidence type="ECO:0000313" key="2">
    <source>
        <dbReference type="EMBL" id="QIB39604.1"/>
    </source>
</evidence>
<gene>
    <name evidence="2" type="ORF">G3A56_16700</name>
</gene>
<evidence type="ECO:0000259" key="1">
    <source>
        <dbReference type="Pfam" id="PF08885"/>
    </source>
</evidence>
<dbReference type="Pfam" id="PF08885">
    <property type="entry name" value="GSCFA"/>
    <property type="match status" value="1"/>
</dbReference>
<name>A0A7L5BL45_9HYPH</name>
<geneLocation type="plasmid" evidence="2 3">
    <name>p1</name>
</geneLocation>
<keyword evidence="2" id="KW-0614">Plasmid</keyword>
<feature type="domain" description="GSCFA" evidence="1">
    <location>
        <begin position="40"/>
        <end position="311"/>
    </location>
</feature>
<reference evidence="2 3" key="1">
    <citation type="submission" date="2020-02" db="EMBL/GenBank/DDBJ databases">
        <title>Plant-Promoting Endophytic Bacterium Rhizobium oryzihabitans sp. nov., Isolated from the Root of Rice.</title>
        <authorList>
            <person name="zhao J."/>
            <person name="Zhang G."/>
        </authorList>
    </citation>
    <scope>NUCLEOTIDE SEQUENCE [LARGE SCALE GENOMIC DNA]</scope>
    <source>
        <strain evidence="2 3">M15</strain>
        <plasmid evidence="2 3">p1</plasmid>
    </source>
</reference>
<sequence>MHPYKSLPQYTRWSHSVAGVAYSDLNPIAAFPFKIGYTDKVATAGSCFAQHIAKRLRTNGYNYFVTEPGHHYANTELLNKYNYQVYSARYANIYTTRQLLQLIERAYDDRRPLDGWWRLPNGRFVDPLRPTIEPRGFSSLEELEADRERHLKAVRRMFQELDVFVFTLGLTEAWHDKLDGTVFPVCPGVAGGQFNPERHQFVNFRVLDIVSDLRESIKRIQSLNCKARIILTVSPVPLVATAEDRHVLVSNTYSKSALRVACEEISAEFSGAVAYFPSYELIVGSFNKGRYFAPDLRTVTVEGVDHVMRVFMESVSSEGSVRQIVDVADAQAGKTLATLNEQQRLVCEEELLELSRSHTNAKQQS</sequence>
<dbReference type="KEGG" id="roy:G3A56_16700"/>
<dbReference type="AlphaFoldDB" id="A0A7L5BL45"/>
<proteinExistence type="predicted"/>
<dbReference type="Proteomes" id="UP000464865">
    <property type="component" value="Plasmid p1"/>
</dbReference>
<dbReference type="InterPro" id="IPR014982">
    <property type="entry name" value="GSCFA"/>
</dbReference>
<evidence type="ECO:0000313" key="3">
    <source>
        <dbReference type="Proteomes" id="UP000464865"/>
    </source>
</evidence>
<dbReference type="RefSeq" id="WP_164056720.1">
    <property type="nucleotide sequence ID" value="NZ_CP048633.1"/>
</dbReference>
<keyword evidence="3" id="KW-1185">Reference proteome</keyword>
<accession>A0A7L5BL45</accession>